<dbReference type="PANTHER" id="PTHR11934">
    <property type="entry name" value="RIBOSE-5-PHOSPHATE ISOMERASE"/>
    <property type="match status" value="1"/>
</dbReference>
<dbReference type="SUPFAM" id="SSF100950">
    <property type="entry name" value="NagB/RpiA/CoA transferase-like"/>
    <property type="match status" value="1"/>
</dbReference>
<dbReference type="SUPFAM" id="SSF75445">
    <property type="entry name" value="D-ribose-5-phosphate isomerase (RpiA), lid domain"/>
    <property type="match status" value="1"/>
</dbReference>
<dbReference type="NCBIfam" id="TIGR00021">
    <property type="entry name" value="rpiA"/>
    <property type="match status" value="1"/>
</dbReference>
<dbReference type="Gene3D" id="3.30.70.260">
    <property type="match status" value="1"/>
</dbReference>
<dbReference type="GO" id="GO:0009052">
    <property type="term" value="P:pentose-phosphate shunt, non-oxidative branch"/>
    <property type="evidence" value="ECO:0007669"/>
    <property type="project" value="InterPro"/>
</dbReference>
<dbReference type="InterPro" id="IPR004788">
    <property type="entry name" value="Ribose5P_isomerase_type_A"/>
</dbReference>
<dbReference type="AlphaFoldDB" id="A0AAP9CG04"/>
<evidence type="ECO:0000256" key="2">
    <source>
        <dbReference type="NCBIfam" id="TIGR00021"/>
    </source>
</evidence>
<reference evidence="4" key="2">
    <citation type="submission" date="2022-12" db="EMBL/GenBank/DDBJ databases">
        <title>Whole genome sequencing of Borrelia miyamotoi strains isolated at the Russian territory.</title>
        <authorList>
            <person name="Kuleshov K.V."/>
            <person name="Platonov A.E."/>
            <person name="Goptar I.A."/>
            <person name="Shipulin G.A."/>
            <person name="Markelov M.L."/>
            <person name="Koetsveld J."/>
            <person name="Kolyasnikova N.M."/>
            <person name="Sarksyan D.S."/>
            <person name="Toporkova M.G."/>
            <person name="Hovius J.W."/>
        </authorList>
    </citation>
    <scope>NUCLEOTIDE SEQUENCE</scope>
    <source>
        <strain evidence="3">Yekat-1</strain>
        <strain evidence="4">Yekat-76</strain>
    </source>
</reference>
<reference evidence="6" key="1">
    <citation type="submission" date="2019-03" db="EMBL/GenBank/DDBJ databases">
        <title>Whole genome sequencing of Borrelia miyamotoi strains isolated at the Russian territory.</title>
        <authorList>
            <person name="Kuleshov K.V."/>
            <person name="Platonov A.E."/>
            <person name="Goptar I.A."/>
            <person name="Shipulin G.A."/>
            <person name="Markelov M.L."/>
            <person name="Koetsveld J."/>
            <person name="Kolyasnikova N.M."/>
            <person name="Sarksyan D.S."/>
            <person name="Toporkova M.G."/>
            <person name="Hovius J.W."/>
        </authorList>
    </citation>
    <scope>NUCLEOTIDE SEQUENCE [LARGE SCALE GENOMIC DNA]</scope>
    <source>
        <strain evidence="5">Yekat-1</strain>
        <strain evidence="6">Yekat-76</strain>
    </source>
</reference>
<evidence type="ECO:0000313" key="4">
    <source>
        <dbReference type="EMBL" id="QBK61768.1"/>
    </source>
</evidence>
<dbReference type="EMBL" id="CP024333">
    <property type="protein sequence ID" value="ATQ15783.1"/>
    <property type="molecule type" value="Genomic_DNA"/>
</dbReference>
<evidence type="ECO:0000313" key="6">
    <source>
        <dbReference type="Proteomes" id="UP000291995"/>
    </source>
</evidence>
<dbReference type="Pfam" id="PF06026">
    <property type="entry name" value="Rib_5-P_isom_A"/>
    <property type="match status" value="1"/>
</dbReference>
<sequence length="228" mass="25752">MEEQKRLVSQYAIDHYVKSNMHLGIGTGKTVFYAIKYLSEKIKSGDLKNLKLYPTSSNTKYLLARENITYESKFTKFSKNIDITIDGADKILLEKKTLIKGGGAAHLMEKIVSYNSDKLLIIADETKIVQTLGEKISVPIEIVPDALPFITANLEKMNFNPILRTCKSKAGPLISDNNNYILDIEMNIENPKGAEKYFKLIPGILEIGIFNHQNTKIVYYQNGKVKET</sequence>
<dbReference type="InterPro" id="IPR037171">
    <property type="entry name" value="NagB/RpiA_transferase-like"/>
</dbReference>
<organism evidence="4 6">
    <name type="scientific">Borrelia miyamotoi</name>
    <dbReference type="NCBI Taxonomy" id="47466"/>
    <lineage>
        <taxon>Bacteria</taxon>
        <taxon>Pseudomonadati</taxon>
        <taxon>Spirochaetota</taxon>
        <taxon>Spirochaetia</taxon>
        <taxon>Spirochaetales</taxon>
        <taxon>Borreliaceae</taxon>
        <taxon>Borrelia</taxon>
    </lineage>
</organism>
<dbReference type="PANTHER" id="PTHR11934:SF0">
    <property type="entry name" value="RIBOSE-5-PHOSPHATE ISOMERASE"/>
    <property type="match status" value="1"/>
</dbReference>
<dbReference type="Proteomes" id="UP000291995">
    <property type="component" value="Chromosome"/>
</dbReference>
<dbReference type="Gene3D" id="3.40.50.1360">
    <property type="match status" value="1"/>
</dbReference>
<keyword evidence="5" id="KW-1185">Reference proteome</keyword>
<dbReference type="EMBL" id="CP036557">
    <property type="protein sequence ID" value="QBK61768.1"/>
    <property type="molecule type" value="Genomic_DNA"/>
</dbReference>
<accession>A0AAP9CG04</accession>
<gene>
    <name evidence="4" type="primary">rpiA</name>
    <name evidence="3" type="ORF">CNO13_00985</name>
    <name evidence="4" type="ORF">EZU67_00985</name>
</gene>
<dbReference type="GeneID" id="75118362"/>
<dbReference type="GO" id="GO:0004751">
    <property type="term" value="F:ribose-5-phosphate isomerase activity"/>
    <property type="evidence" value="ECO:0007669"/>
    <property type="project" value="UniProtKB-UniRule"/>
</dbReference>
<proteinExistence type="predicted"/>
<dbReference type="GO" id="GO:0005829">
    <property type="term" value="C:cytosol"/>
    <property type="evidence" value="ECO:0007669"/>
    <property type="project" value="TreeGrafter"/>
</dbReference>
<dbReference type="RefSeq" id="WP_025443550.1">
    <property type="nucleotide sequence ID" value="NZ_AP024371.1"/>
</dbReference>
<evidence type="ECO:0000313" key="5">
    <source>
        <dbReference type="Proteomes" id="UP000230633"/>
    </source>
</evidence>
<dbReference type="Proteomes" id="UP000230633">
    <property type="component" value="Chromosome"/>
</dbReference>
<dbReference type="GO" id="GO:0006014">
    <property type="term" value="P:D-ribose metabolic process"/>
    <property type="evidence" value="ECO:0007669"/>
    <property type="project" value="TreeGrafter"/>
</dbReference>
<name>A0AAP9CG04_9SPIR</name>
<evidence type="ECO:0000313" key="3">
    <source>
        <dbReference type="EMBL" id="ATQ15783.1"/>
    </source>
</evidence>
<dbReference type="EC" id="5.3.1.6" evidence="2"/>
<protein>
    <recommendedName>
        <fullName evidence="2">Ribose 5-phosphate isomerase A</fullName>
        <ecNumber evidence="2">5.3.1.6</ecNumber>
    </recommendedName>
</protein>
<evidence type="ECO:0000256" key="1">
    <source>
        <dbReference type="ARBA" id="ARBA00023235"/>
    </source>
</evidence>
<keyword evidence="1 4" id="KW-0413">Isomerase</keyword>
<dbReference type="CDD" id="cd01398">
    <property type="entry name" value="RPI_A"/>
    <property type="match status" value="1"/>
</dbReference>